<sequence>MNKVLILFFLIFLIGCSNKPKSLDNGLTKKASKITEYIINVKKDSLGNEIKDTLSIIEKKYNGNNQIINRVEQYLYSNESMQIKYDYNENEKLRREIVKLSNDSTSIIVNYFYKDTLLLKTLSETKNNAFYYKQIGRYKYNTENTLKQLSLFQYFIDVESNDTIAKTIEVNNYDKKKLLTKSILSNFTEPEKSRTTKYEYDSRTLIKTREFNSKDSLILETVYKYEFDEFKNWIRKEAFENDILNYINTRKIEYK</sequence>
<evidence type="ECO:0000313" key="1">
    <source>
        <dbReference type="EMBL" id="AXG74802.1"/>
    </source>
</evidence>
<accession>A0A345HDZ2</accession>
<reference evidence="1 2" key="1">
    <citation type="submission" date="2018-07" db="EMBL/GenBank/DDBJ databases">
        <title>Complete genome sequence of Flavobacterium arcticum type strain SM1502T.</title>
        <authorList>
            <person name="Li Y."/>
            <person name="Li D.-D."/>
        </authorList>
    </citation>
    <scope>NUCLEOTIDE SEQUENCE [LARGE SCALE GENOMIC DNA]</scope>
    <source>
        <strain evidence="1 2">SM1502</strain>
    </source>
</reference>
<dbReference type="RefSeq" id="WP_114678560.1">
    <property type="nucleotide sequence ID" value="NZ_CP031188.1"/>
</dbReference>
<name>A0A345HDZ2_9FLAO</name>
<organism evidence="1 2">
    <name type="scientific">Flavobacterium arcticum</name>
    <dbReference type="NCBI Taxonomy" id="1784713"/>
    <lineage>
        <taxon>Bacteria</taxon>
        <taxon>Pseudomonadati</taxon>
        <taxon>Bacteroidota</taxon>
        <taxon>Flavobacteriia</taxon>
        <taxon>Flavobacteriales</taxon>
        <taxon>Flavobacteriaceae</taxon>
        <taxon>Flavobacterium</taxon>
    </lineage>
</organism>
<protein>
    <submittedName>
        <fullName evidence="1">Uncharacterized protein</fullName>
    </submittedName>
</protein>
<dbReference type="EMBL" id="CP031188">
    <property type="protein sequence ID" value="AXG74802.1"/>
    <property type="molecule type" value="Genomic_DNA"/>
</dbReference>
<dbReference type="OrthoDB" id="1048580at2"/>
<dbReference type="AlphaFoldDB" id="A0A345HDZ2"/>
<evidence type="ECO:0000313" key="2">
    <source>
        <dbReference type="Proteomes" id="UP000253951"/>
    </source>
</evidence>
<dbReference type="Proteomes" id="UP000253951">
    <property type="component" value="Chromosome"/>
</dbReference>
<dbReference type="KEGG" id="fat:DVK85_11405"/>
<dbReference type="PROSITE" id="PS51257">
    <property type="entry name" value="PROKAR_LIPOPROTEIN"/>
    <property type="match status" value="1"/>
</dbReference>
<gene>
    <name evidence="1" type="ORF">DVK85_11405</name>
</gene>
<keyword evidence="2" id="KW-1185">Reference proteome</keyword>
<proteinExistence type="predicted"/>